<gene>
    <name evidence="2" type="ORF">ANN_23993</name>
</gene>
<dbReference type="PANTHER" id="PTHR46289:SF14">
    <property type="entry name" value="DUF4371 DOMAIN-CONTAINING PROTEIN"/>
    <property type="match status" value="1"/>
</dbReference>
<dbReference type="InterPro" id="IPR052958">
    <property type="entry name" value="IFN-induced_PKR_regulator"/>
</dbReference>
<dbReference type="PANTHER" id="PTHR46289">
    <property type="entry name" value="52 KDA REPRESSOR OF THE INHIBITOR OF THE PROTEIN KINASE-LIKE PROTEIN-RELATED"/>
    <property type="match status" value="1"/>
</dbReference>
<organism evidence="2 3">
    <name type="scientific">Periplaneta americana</name>
    <name type="common">American cockroach</name>
    <name type="synonym">Blatta americana</name>
    <dbReference type="NCBI Taxonomy" id="6978"/>
    <lineage>
        <taxon>Eukaryota</taxon>
        <taxon>Metazoa</taxon>
        <taxon>Ecdysozoa</taxon>
        <taxon>Arthropoda</taxon>
        <taxon>Hexapoda</taxon>
        <taxon>Insecta</taxon>
        <taxon>Pterygota</taxon>
        <taxon>Neoptera</taxon>
        <taxon>Polyneoptera</taxon>
        <taxon>Dictyoptera</taxon>
        <taxon>Blattodea</taxon>
        <taxon>Blattoidea</taxon>
        <taxon>Blattidae</taxon>
        <taxon>Blattinae</taxon>
        <taxon>Periplaneta</taxon>
    </lineage>
</organism>
<dbReference type="Pfam" id="PF05699">
    <property type="entry name" value="Dimer_Tnp_hAT"/>
    <property type="match status" value="1"/>
</dbReference>
<keyword evidence="3" id="KW-1185">Reference proteome</keyword>
<comment type="caution">
    <text evidence="2">The sequence shown here is derived from an EMBL/GenBank/DDBJ whole genome shotgun (WGS) entry which is preliminary data.</text>
</comment>
<feature type="domain" description="HAT C-terminal dimerisation" evidence="1">
    <location>
        <begin position="200"/>
        <end position="259"/>
    </location>
</feature>
<accession>A0ABQ8S2J0</accession>
<evidence type="ECO:0000313" key="2">
    <source>
        <dbReference type="EMBL" id="KAJ4427980.1"/>
    </source>
</evidence>
<proteinExistence type="predicted"/>
<evidence type="ECO:0000313" key="3">
    <source>
        <dbReference type="Proteomes" id="UP001148838"/>
    </source>
</evidence>
<protein>
    <recommendedName>
        <fullName evidence="1">HAT C-terminal dimerisation domain-containing protein</fullName>
    </recommendedName>
</protein>
<reference evidence="2 3" key="1">
    <citation type="journal article" date="2022" name="Allergy">
        <title>Genome assembly and annotation of Periplaneta americana reveal a comprehensive cockroach allergen profile.</title>
        <authorList>
            <person name="Wang L."/>
            <person name="Xiong Q."/>
            <person name="Saelim N."/>
            <person name="Wang L."/>
            <person name="Nong W."/>
            <person name="Wan A.T."/>
            <person name="Shi M."/>
            <person name="Liu X."/>
            <person name="Cao Q."/>
            <person name="Hui J.H.L."/>
            <person name="Sookrung N."/>
            <person name="Leung T.F."/>
            <person name="Tungtrongchitr A."/>
            <person name="Tsui S.K.W."/>
        </authorList>
    </citation>
    <scope>NUCLEOTIDE SEQUENCE [LARGE SCALE GENOMIC DNA]</scope>
    <source>
        <strain evidence="2">PWHHKU_190912</strain>
    </source>
</reference>
<sequence length="280" mass="31918">MSPGSSTESYPAFAHIGLRENPGKNLNQVTCTDRDSNPGHLVSQPDALTITPQFKVCHGSLYAVMWLADEPREFNLPTLPQRRITYVPEKLPSKYGVHSEEIRTMHNSHLQCLTKFRCKNMRLGTFNLRHYCSAGPTPWPARSPDMNPLEFYLWTCLKSLVYASAVPNVEVLQQRTEHGCGIVLNDLKGLCNVQRSLRRCNEIIFPCTRKVLKLFCTLPVTTATPERSFSTLRYLKTYLRSTMGADRLNGLALMYIHKNVKVKAHEVLDEMSKKPRRLLL</sequence>
<name>A0ABQ8S2J0_PERAM</name>
<dbReference type="EMBL" id="JAJSOF020000037">
    <property type="protein sequence ID" value="KAJ4427980.1"/>
    <property type="molecule type" value="Genomic_DNA"/>
</dbReference>
<dbReference type="Gene3D" id="3.30.420.10">
    <property type="entry name" value="Ribonuclease H-like superfamily/Ribonuclease H"/>
    <property type="match status" value="1"/>
</dbReference>
<evidence type="ECO:0000259" key="1">
    <source>
        <dbReference type="Pfam" id="PF05699"/>
    </source>
</evidence>
<dbReference type="InterPro" id="IPR036397">
    <property type="entry name" value="RNaseH_sf"/>
</dbReference>
<dbReference type="InterPro" id="IPR008906">
    <property type="entry name" value="HATC_C_dom"/>
</dbReference>
<dbReference type="Proteomes" id="UP001148838">
    <property type="component" value="Unassembled WGS sequence"/>
</dbReference>